<reference evidence="2 3" key="1">
    <citation type="journal article" date="2011" name="Stand. Genomic Sci.">
        <title>Complete genome sequence of Haliscomenobacter hydrossis type strain (O).</title>
        <authorList>
            <consortium name="US DOE Joint Genome Institute (JGI-PGF)"/>
            <person name="Daligault H."/>
            <person name="Lapidus A."/>
            <person name="Zeytun A."/>
            <person name="Nolan M."/>
            <person name="Lucas S."/>
            <person name="Del Rio T.G."/>
            <person name="Tice H."/>
            <person name="Cheng J.F."/>
            <person name="Tapia R."/>
            <person name="Han C."/>
            <person name="Goodwin L."/>
            <person name="Pitluck S."/>
            <person name="Liolios K."/>
            <person name="Pagani I."/>
            <person name="Ivanova N."/>
            <person name="Huntemann M."/>
            <person name="Mavromatis K."/>
            <person name="Mikhailova N."/>
            <person name="Pati A."/>
            <person name="Chen A."/>
            <person name="Palaniappan K."/>
            <person name="Land M."/>
            <person name="Hauser L."/>
            <person name="Brambilla E.M."/>
            <person name="Rohde M."/>
            <person name="Verbarg S."/>
            <person name="Goker M."/>
            <person name="Bristow J."/>
            <person name="Eisen J.A."/>
            <person name="Markowitz V."/>
            <person name="Hugenholtz P."/>
            <person name="Kyrpides N.C."/>
            <person name="Klenk H.P."/>
            <person name="Woyke T."/>
        </authorList>
    </citation>
    <scope>NUCLEOTIDE SEQUENCE [LARGE SCALE GENOMIC DNA]</scope>
    <source>
        <strain evidence="3">ATCC 27775 / DSM 1100 / LMG 10767 / O</strain>
    </source>
</reference>
<dbReference type="Gene3D" id="2.80.10.50">
    <property type="match status" value="1"/>
</dbReference>
<sequence>MRTSYFIYCLVIYVAIPNIALSQTLSGFFNLVNKNSNLCLAVRNASNLPGEETYQWNADGTTDKAWELIFLGGSTYKVKNAKSQLFLGLRNPVQFNGEKVTQRVEHSGDPQELNWIFIHAGNGYYKIQNRYSRLYLAVEGSSFERGRPIIQWADLGQDDLLWRLVPANLPYPNQVSPTHNPYLTSKGGSTSTVSLPARSYNFPGGGIKNSNQYIGDFFGTGETAAVLDNSNACVGYIYFFNSRNPSYNAPGGMVMSDLEILLSGAREFGKPQVIREKGSIYFASGQVYVGAQMVATVGRVLYTVKILDLKFEVINGRNTGRFYMNSVKVSVIAQAAY</sequence>
<accession>F4KQW3</accession>
<dbReference type="Pfam" id="PF14200">
    <property type="entry name" value="RicinB_lectin_2"/>
    <property type="match status" value="2"/>
</dbReference>
<name>F4KQW3_HALH1</name>
<dbReference type="CDD" id="cd00161">
    <property type="entry name" value="beta-trefoil_Ricin-like"/>
    <property type="match status" value="1"/>
</dbReference>
<organism evidence="2 3">
    <name type="scientific">Haliscomenobacter hydrossis (strain ATCC 27775 / DSM 1100 / LMG 10767 / O)</name>
    <dbReference type="NCBI Taxonomy" id="760192"/>
    <lineage>
        <taxon>Bacteria</taxon>
        <taxon>Pseudomonadati</taxon>
        <taxon>Bacteroidota</taxon>
        <taxon>Saprospiria</taxon>
        <taxon>Saprospirales</taxon>
        <taxon>Haliscomenobacteraceae</taxon>
        <taxon>Haliscomenobacter</taxon>
    </lineage>
</organism>
<dbReference type="InterPro" id="IPR035992">
    <property type="entry name" value="Ricin_B-like_lectins"/>
</dbReference>
<dbReference type="PROSITE" id="PS50231">
    <property type="entry name" value="RICIN_B_LECTIN"/>
    <property type="match status" value="1"/>
</dbReference>
<dbReference type="STRING" id="760192.Halhy_4404"/>
<dbReference type="RefSeq" id="WP_013766786.1">
    <property type="nucleotide sequence ID" value="NC_015510.1"/>
</dbReference>
<dbReference type="eggNOG" id="COG3533">
    <property type="taxonomic scope" value="Bacteria"/>
</dbReference>
<dbReference type="HOGENOM" id="CLU_823270_0_0_10"/>
<evidence type="ECO:0000259" key="1">
    <source>
        <dbReference type="Pfam" id="PF14200"/>
    </source>
</evidence>
<protein>
    <submittedName>
        <fullName evidence="2">Ricin B lectin</fullName>
    </submittedName>
</protein>
<keyword evidence="3" id="KW-1185">Reference proteome</keyword>
<dbReference type="OrthoDB" id="9765957at2"/>
<gene>
    <name evidence="2" type="ordered locus">Halhy_4404</name>
</gene>
<dbReference type="EMBL" id="CP002691">
    <property type="protein sequence ID" value="AEE52248.1"/>
    <property type="molecule type" value="Genomic_DNA"/>
</dbReference>
<evidence type="ECO:0000313" key="3">
    <source>
        <dbReference type="Proteomes" id="UP000008461"/>
    </source>
</evidence>
<dbReference type="AlphaFoldDB" id="F4KQW3"/>
<feature type="domain" description="Ricin B lectin" evidence="1">
    <location>
        <begin position="26"/>
        <end position="102"/>
    </location>
</feature>
<evidence type="ECO:0000313" key="2">
    <source>
        <dbReference type="EMBL" id="AEE52248.1"/>
    </source>
</evidence>
<reference key="2">
    <citation type="submission" date="2011-04" db="EMBL/GenBank/DDBJ databases">
        <title>Complete sequence of chromosome of Haliscomenobacter hydrossis DSM 1100.</title>
        <authorList>
            <consortium name="US DOE Joint Genome Institute (JGI-PGF)"/>
            <person name="Lucas S."/>
            <person name="Han J."/>
            <person name="Lapidus A."/>
            <person name="Bruce D."/>
            <person name="Goodwin L."/>
            <person name="Pitluck S."/>
            <person name="Peters L."/>
            <person name="Kyrpides N."/>
            <person name="Mavromatis K."/>
            <person name="Ivanova N."/>
            <person name="Ovchinnikova G."/>
            <person name="Pagani I."/>
            <person name="Daligault H."/>
            <person name="Detter J.C."/>
            <person name="Han C."/>
            <person name="Land M."/>
            <person name="Hauser L."/>
            <person name="Markowitz V."/>
            <person name="Cheng J.-F."/>
            <person name="Hugenholtz P."/>
            <person name="Woyke T."/>
            <person name="Wu D."/>
            <person name="Verbarg S."/>
            <person name="Frueling A."/>
            <person name="Brambilla E."/>
            <person name="Klenk H.-P."/>
            <person name="Eisen J.A."/>
        </authorList>
    </citation>
    <scope>NUCLEOTIDE SEQUENCE</scope>
    <source>
        <strain>DSM 1100</strain>
    </source>
</reference>
<proteinExistence type="predicted"/>
<feature type="domain" description="Ricin B lectin" evidence="1">
    <location>
        <begin position="114"/>
        <end position="190"/>
    </location>
</feature>
<dbReference type="KEGG" id="hhy:Halhy_4404"/>
<dbReference type="SUPFAM" id="SSF50370">
    <property type="entry name" value="Ricin B-like lectins"/>
    <property type="match status" value="1"/>
</dbReference>
<dbReference type="Proteomes" id="UP000008461">
    <property type="component" value="Chromosome"/>
</dbReference>
<dbReference type="InterPro" id="IPR000772">
    <property type="entry name" value="Ricin_B_lectin"/>
</dbReference>